<dbReference type="AlphaFoldDB" id="A0A1I7ZDJ3"/>
<dbReference type="WBParaSite" id="L893_g2510.t1">
    <property type="protein sequence ID" value="L893_g2510.t1"/>
    <property type="gene ID" value="L893_g2510"/>
</dbReference>
<evidence type="ECO:0000313" key="3">
    <source>
        <dbReference type="WBParaSite" id="L893_g2510.t1"/>
    </source>
</evidence>
<reference evidence="3" key="1">
    <citation type="submission" date="2016-11" db="UniProtKB">
        <authorList>
            <consortium name="WormBaseParasite"/>
        </authorList>
    </citation>
    <scope>IDENTIFICATION</scope>
</reference>
<name>A0A1I7ZDJ3_9BILA</name>
<evidence type="ECO:0000313" key="2">
    <source>
        <dbReference type="Proteomes" id="UP000095287"/>
    </source>
</evidence>
<organism evidence="2 3">
    <name type="scientific">Steinernema glaseri</name>
    <dbReference type="NCBI Taxonomy" id="37863"/>
    <lineage>
        <taxon>Eukaryota</taxon>
        <taxon>Metazoa</taxon>
        <taxon>Ecdysozoa</taxon>
        <taxon>Nematoda</taxon>
        <taxon>Chromadorea</taxon>
        <taxon>Rhabditida</taxon>
        <taxon>Tylenchina</taxon>
        <taxon>Panagrolaimomorpha</taxon>
        <taxon>Strongyloidoidea</taxon>
        <taxon>Steinernematidae</taxon>
        <taxon>Steinernema</taxon>
    </lineage>
</organism>
<sequence>MLFSVFVLLFLAFSAQGCFFPPAPAAPAPMCCCGGGGGGGGGCGGGCAPPAPPPPPPPMCGCGGGGGGGGCGGGCGRKKRSVTELKCSDEVLKKIIGESFDKDAGESAKKLAAKLDNHGKKLKKKYLSFCAPNEDGNAMLGDPLELCSHSNAKVVCHIFAA</sequence>
<keyword evidence="2" id="KW-1185">Reference proteome</keyword>
<keyword evidence="1" id="KW-0732">Signal</keyword>
<protein>
    <submittedName>
        <fullName evidence="3">Ground-like domain-containing protein</fullName>
    </submittedName>
</protein>
<accession>A0A1I7ZDJ3</accession>
<evidence type="ECO:0000256" key="1">
    <source>
        <dbReference type="SAM" id="SignalP"/>
    </source>
</evidence>
<proteinExistence type="predicted"/>
<feature type="signal peptide" evidence="1">
    <location>
        <begin position="1"/>
        <end position="17"/>
    </location>
</feature>
<dbReference type="Proteomes" id="UP000095287">
    <property type="component" value="Unplaced"/>
</dbReference>
<feature type="chain" id="PRO_5009313284" evidence="1">
    <location>
        <begin position="18"/>
        <end position="161"/>
    </location>
</feature>